<name>A0A399FDY0_9DEIN</name>
<evidence type="ECO:0000313" key="2">
    <source>
        <dbReference type="Proteomes" id="UP000266178"/>
    </source>
</evidence>
<dbReference type="RefSeq" id="WP_119355642.1">
    <property type="nucleotide sequence ID" value="NZ_BJXM01000022.1"/>
</dbReference>
<keyword evidence="2" id="KW-1185">Reference proteome</keyword>
<reference evidence="1 2" key="1">
    <citation type="submission" date="2018-08" db="EMBL/GenBank/DDBJ databases">
        <title>Meiothermus granaticius genome AF-68 sequencing project.</title>
        <authorList>
            <person name="Da Costa M.S."/>
            <person name="Albuquerque L."/>
            <person name="Raposo P."/>
            <person name="Froufe H.J.C."/>
            <person name="Barroso C.S."/>
            <person name="Egas C."/>
        </authorList>
    </citation>
    <scope>NUCLEOTIDE SEQUENCE [LARGE SCALE GENOMIC DNA]</scope>
    <source>
        <strain evidence="1 2">AF-68</strain>
    </source>
</reference>
<proteinExistence type="predicted"/>
<gene>
    <name evidence="1" type="ORF">Mgrana_00101</name>
</gene>
<dbReference type="EMBL" id="QWLB01000001">
    <property type="protein sequence ID" value="RIH94015.1"/>
    <property type="molecule type" value="Genomic_DNA"/>
</dbReference>
<dbReference type="Proteomes" id="UP000266178">
    <property type="component" value="Unassembled WGS sequence"/>
</dbReference>
<protein>
    <submittedName>
        <fullName evidence="1">Uncharacterized protein</fullName>
    </submittedName>
</protein>
<comment type="caution">
    <text evidence="1">The sequence shown here is derived from an EMBL/GenBank/DDBJ whole genome shotgun (WGS) entry which is preliminary data.</text>
</comment>
<evidence type="ECO:0000313" key="1">
    <source>
        <dbReference type="EMBL" id="RIH94015.1"/>
    </source>
</evidence>
<organism evidence="1 2">
    <name type="scientific">Meiothermus granaticius NBRC 107808</name>
    <dbReference type="NCBI Taxonomy" id="1227551"/>
    <lineage>
        <taxon>Bacteria</taxon>
        <taxon>Thermotogati</taxon>
        <taxon>Deinococcota</taxon>
        <taxon>Deinococci</taxon>
        <taxon>Thermales</taxon>
        <taxon>Thermaceae</taxon>
        <taxon>Meiothermus</taxon>
    </lineage>
</organism>
<accession>A0A399FDY0</accession>
<dbReference type="AlphaFoldDB" id="A0A399FDY0"/>
<sequence length="78" mass="8273">MKGEQTVGLSIAAAVEALEPDAPIEQLKSQMNALYLACKCEGGRLGELLALELGFSASVNRGNAEGVRRKARFLKQGP</sequence>